<dbReference type="EMBL" id="BMMZ01000005">
    <property type="protein sequence ID" value="GGL65810.1"/>
    <property type="molecule type" value="Genomic_DNA"/>
</dbReference>
<reference evidence="1" key="1">
    <citation type="journal article" date="2014" name="Int. J. Syst. Evol. Microbiol.">
        <title>Complete genome sequence of Corynebacterium casei LMG S-19264T (=DSM 44701T), isolated from a smear-ripened cheese.</title>
        <authorList>
            <consortium name="US DOE Joint Genome Institute (JGI-PGF)"/>
            <person name="Walter F."/>
            <person name="Albersmeier A."/>
            <person name="Kalinowski J."/>
            <person name="Ruckert C."/>
        </authorList>
    </citation>
    <scope>NUCLEOTIDE SEQUENCE</scope>
    <source>
        <strain evidence="1">CGMCC 4.7306</strain>
    </source>
</reference>
<protein>
    <submittedName>
        <fullName evidence="1">Uncharacterized protein</fullName>
    </submittedName>
</protein>
<evidence type="ECO:0000313" key="1">
    <source>
        <dbReference type="EMBL" id="GGL65810.1"/>
    </source>
</evidence>
<organism evidence="1 2">
    <name type="scientific">Microlunatus endophyticus</name>
    <dbReference type="NCBI Taxonomy" id="1716077"/>
    <lineage>
        <taxon>Bacteria</taxon>
        <taxon>Bacillati</taxon>
        <taxon>Actinomycetota</taxon>
        <taxon>Actinomycetes</taxon>
        <taxon>Propionibacteriales</taxon>
        <taxon>Propionibacteriaceae</taxon>
        <taxon>Microlunatus</taxon>
    </lineage>
</organism>
<accession>A0A917S9R2</accession>
<dbReference type="RefSeq" id="WP_188895694.1">
    <property type="nucleotide sequence ID" value="NZ_BMMZ01000005.1"/>
</dbReference>
<comment type="caution">
    <text evidence="1">The sequence shown here is derived from an EMBL/GenBank/DDBJ whole genome shotgun (WGS) entry which is preliminary data.</text>
</comment>
<dbReference type="Proteomes" id="UP000613840">
    <property type="component" value="Unassembled WGS sequence"/>
</dbReference>
<sequence length="177" mass="19820">MLGRSRSDDFDHEAFFVAMDGRRQQQGLSWTGLATAIWEQSRVLNEQRGDHPISPGTLSGMRRRASCQHVLFVLRWLGRAPEDFLPDPREETVGVPLPEADDAHRLRWNLRRLYAVLDAGRGALGLTWAESARRLGCTSSQLTGLKAAKFATGMTLAMRITQATRRPAAEFVDVACW</sequence>
<dbReference type="AlphaFoldDB" id="A0A917S9R2"/>
<evidence type="ECO:0000313" key="2">
    <source>
        <dbReference type="Proteomes" id="UP000613840"/>
    </source>
</evidence>
<keyword evidence="2" id="KW-1185">Reference proteome</keyword>
<reference evidence="1" key="2">
    <citation type="submission" date="2020-09" db="EMBL/GenBank/DDBJ databases">
        <authorList>
            <person name="Sun Q."/>
            <person name="Zhou Y."/>
        </authorList>
    </citation>
    <scope>NUCLEOTIDE SEQUENCE</scope>
    <source>
        <strain evidence="1">CGMCC 4.7306</strain>
    </source>
</reference>
<gene>
    <name evidence="1" type="ORF">GCM10011575_25270</name>
</gene>
<name>A0A917S9R2_9ACTN</name>
<proteinExistence type="predicted"/>